<proteinExistence type="predicted"/>
<dbReference type="Proteomes" id="UP001214854">
    <property type="component" value="Unassembled WGS sequence"/>
</dbReference>
<keyword evidence="1" id="KW-0812">Transmembrane</keyword>
<keyword evidence="3" id="KW-1185">Reference proteome</keyword>
<evidence type="ECO:0008006" key="4">
    <source>
        <dbReference type="Google" id="ProtNLM"/>
    </source>
</evidence>
<dbReference type="EMBL" id="JAQQKX010000002">
    <property type="protein sequence ID" value="MDC7682540.1"/>
    <property type="molecule type" value="Genomic_DNA"/>
</dbReference>
<evidence type="ECO:0000313" key="2">
    <source>
        <dbReference type="EMBL" id="MDC7682540.1"/>
    </source>
</evidence>
<name>A0ABT5HR49_9CAUL</name>
<protein>
    <recommendedName>
        <fullName evidence="4">DUF423 domain-containing protein</fullName>
    </recommendedName>
</protein>
<organism evidence="2 3">
    <name type="scientific">Asticcacaulis aquaticus</name>
    <dbReference type="NCBI Taxonomy" id="2984212"/>
    <lineage>
        <taxon>Bacteria</taxon>
        <taxon>Pseudomonadati</taxon>
        <taxon>Pseudomonadota</taxon>
        <taxon>Alphaproteobacteria</taxon>
        <taxon>Caulobacterales</taxon>
        <taxon>Caulobacteraceae</taxon>
        <taxon>Asticcacaulis</taxon>
    </lineage>
</organism>
<sequence length="124" mass="12990">MKSERWDLVFLLLSGLWGFVGVTLLAAGSHADLRLGSAGLMLLFHAAVTIGLVQANFMSPTFKLNTLLLLIVGSGIFAADICSRVMRGAPLLPQLAPTGGVLTMLGWLGISLAAGLKLFAKPKA</sequence>
<keyword evidence="1" id="KW-0472">Membrane</keyword>
<keyword evidence="1" id="KW-1133">Transmembrane helix</keyword>
<feature type="transmembrane region" description="Helical" evidence="1">
    <location>
        <begin position="98"/>
        <end position="120"/>
    </location>
</feature>
<evidence type="ECO:0000256" key="1">
    <source>
        <dbReference type="SAM" id="Phobius"/>
    </source>
</evidence>
<reference evidence="2 3" key="1">
    <citation type="submission" date="2023-01" db="EMBL/GenBank/DDBJ databases">
        <title>Novel species of the genus Asticcacaulis isolated from rivers.</title>
        <authorList>
            <person name="Lu H."/>
        </authorList>
    </citation>
    <scope>NUCLEOTIDE SEQUENCE [LARGE SCALE GENOMIC DNA]</scope>
    <source>
        <strain evidence="2 3">BYS171W</strain>
    </source>
</reference>
<feature type="transmembrane region" description="Helical" evidence="1">
    <location>
        <begin position="67"/>
        <end position="86"/>
    </location>
</feature>
<comment type="caution">
    <text evidence="2">The sequence shown here is derived from an EMBL/GenBank/DDBJ whole genome shotgun (WGS) entry which is preliminary data.</text>
</comment>
<accession>A0ABT5HR49</accession>
<feature type="transmembrane region" description="Helical" evidence="1">
    <location>
        <begin position="37"/>
        <end position="55"/>
    </location>
</feature>
<evidence type="ECO:0000313" key="3">
    <source>
        <dbReference type="Proteomes" id="UP001214854"/>
    </source>
</evidence>
<gene>
    <name evidence="2" type="ORF">PQU92_04590</name>
</gene>
<dbReference type="RefSeq" id="WP_272747025.1">
    <property type="nucleotide sequence ID" value="NZ_JAQQKX010000002.1"/>
</dbReference>